<evidence type="ECO:0000256" key="1">
    <source>
        <dbReference type="ARBA" id="ARBA00005375"/>
    </source>
</evidence>
<dbReference type="InterPro" id="IPR050645">
    <property type="entry name" value="Histidine_acid_phosphatase"/>
</dbReference>
<gene>
    <name evidence="4" type="ORF">ECRASSUSDP1_LOCUS12653</name>
</gene>
<dbReference type="EMBL" id="CAMPGE010012563">
    <property type="protein sequence ID" value="CAI2371333.1"/>
    <property type="molecule type" value="Genomic_DNA"/>
</dbReference>
<keyword evidence="3" id="KW-0732">Signal</keyword>
<organism evidence="4 5">
    <name type="scientific">Euplotes crassus</name>
    <dbReference type="NCBI Taxonomy" id="5936"/>
    <lineage>
        <taxon>Eukaryota</taxon>
        <taxon>Sar</taxon>
        <taxon>Alveolata</taxon>
        <taxon>Ciliophora</taxon>
        <taxon>Intramacronucleata</taxon>
        <taxon>Spirotrichea</taxon>
        <taxon>Hypotrichia</taxon>
        <taxon>Euplotida</taxon>
        <taxon>Euplotidae</taxon>
        <taxon>Moneuplotes</taxon>
    </lineage>
</organism>
<dbReference type="GO" id="GO:0016791">
    <property type="term" value="F:phosphatase activity"/>
    <property type="evidence" value="ECO:0007669"/>
    <property type="project" value="TreeGrafter"/>
</dbReference>
<dbReference type="CDD" id="cd07061">
    <property type="entry name" value="HP_HAP_like"/>
    <property type="match status" value="1"/>
</dbReference>
<evidence type="ECO:0000256" key="3">
    <source>
        <dbReference type="SAM" id="SignalP"/>
    </source>
</evidence>
<feature type="chain" id="PRO_5042242628" evidence="3">
    <location>
        <begin position="18"/>
        <end position="401"/>
    </location>
</feature>
<dbReference type="SUPFAM" id="SSF53254">
    <property type="entry name" value="Phosphoglycerate mutase-like"/>
    <property type="match status" value="1"/>
</dbReference>
<evidence type="ECO:0000256" key="2">
    <source>
        <dbReference type="ARBA" id="ARBA00022801"/>
    </source>
</evidence>
<feature type="signal peptide" evidence="3">
    <location>
        <begin position="1"/>
        <end position="17"/>
    </location>
</feature>
<proteinExistence type="inferred from homology"/>
<reference evidence="4" key="1">
    <citation type="submission" date="2023-07" db="EMBL/GenBank/DDBJ databases">
        <authorList>
            <consortium name="AG Swart"/>
            <person name="Singh M."/>
            <person name="Singh A."/>
            <person name="Seah K."/>
            <person name="Emmerich C."/>
        </authorList>
    </citation>
    <scope>NUCLEOTIDE SEQUENCE</scope>
    <source>
        <strain evidence="4">DP1</strain>
    </source>
</reference>
<dbReference type="AlphaFoldDB" id="A0AAD1UL13"/>
<dbReference type="InterPro" id="IPR033379">
    <property type="entry name" value="Acid_Pase_AS"/>
</dbReference>
<accession>A0AAD1UL13</accession>
<name>A0AAD1UL13_EUPCR</name>
<protein>
    <submittedName>
        <fullName evidence="4">Uncharacterized protein</fullName>
    </submittedName>
</protein>
<evidence type="ECO:0000313" key="4">
    <source>
        <dbReference type="EMBL" id="CAI2371333.1"/>
    </source>
</evidence>
<comment type="caution">
    <text evidence="4">The sequence shown here is derived from an EMBL/GenBank/DDBJ whole genome shotgun (WGS) entry which is preliminary data.</text>
</comment>
<dbReference type="InterPro" id="IPR000560">
    <property type="entry name" value="His_Pase_clade-2"/>
</dbReference>
<evidence type="ECO:0000313" key="5">
    <source>
        <dbReference type="Proteomes" id="UP001295684"/>
    </source>
</evidence>
<dbReference type="Gene3D" id="3.40.50.1240">
    <property type="entry name" value="Phosphoglycerate mutase-like"/>
    <property type="match status" value="1"/>
</dbReference>
<dbReference type="Proteomes" id="UP001295684">
    <property type="component" value="Unassembled WGS sequence"/>
</dbReference>
<dbReference type="PROSITE" id="PS00616">
    <property type="entry name" value="HIS_ACID_PHOSPHAT_1"/>
    <property type="match status" value="1"/>
</dbReference>
<dbReference type="PANTHER" id="PTHR11567">
    <property type="entry name" value="ACID PHOSPHATASE-RELATED"/>
    <property type="match status" value="1"/>
</dbReference>
<dbReference type="Pfam" id="PF00328">
    <property type="entry name" value="His_Phos_2"/>
    <property type="match status" value="1"/>
</dbReference>
<comment type="similarity">
    <text evidence="1">Belongs to the histidine acid phosphatase family.</text>
</comment>
<dbReference type="PANTHER" id="PTHR11567:SF110">
    <property type="entry name" value="2-PHOSPHOXYLOSE PHOSPHATASE 1"/>
    <property type="match status" value="1"/>
</dbReference>
<keyword evidence="5" id="KW-1185">Reference proteome</keyword>
<keyword evidence="2" id="KW-0378">Hydrolase</keyword>
<sequence>MKALLLLLLFLFGLTCANDELILVFDLSRHGARAPLVEQYSQDFDVNVGMLSASGMRQHYLIGRYLRKKYIEQMEFLSPQYKEDEIHVTSTHLGRTIQSARCHLIGLYPPESSNNQIQGDFEKSMPLMNLSDDYVGNTRYSIPSKYEPIAVHNNEQKRDTVYSLGSCPYLYSKMNARRENPSAWKKFDAYFKPRIYKKIAEYFGLPEQELNYQSTYVLGDALVSLEFEGLFSRENFTEEEWLDVKRLQIPWLIDSVSPLGNKLMVSKLFNPILEFMLMKMGRDHDNRQLTGFRGTEKYIYFSTHDTMIANFLRFFNPENFELEYVDYASGFIFELYKRPNGEYYVKIFYNNSQIKLHECKNIDCEFDQFYRMFREHGLFQDEVFYICNSGIITPPEFRDSI</sequence>
<dbReference type="InterPro" id="IPR029033">
    <property type="entry name" value="His_PPase_superfam"/>
</dbReference>